<gene>
    <name evidence="5" type="ORF">GG681_11235</name>
</gene>
<dbReference type="Gene3D" id="1.20.1420.20">
    <property type="entry name" value="M75 peptidase, HXXE motif"/>
    <property type="match status" value="1"/>
</dbReference>
<protein>
    <submittedName>
        <fullName evidence="5">Peptidase M75</fullName>
    </submittedName>
</protein>
<comment type="subcellular location">
    <subcellularLocation>
        <location evidence="1">Cell envelope</location>
    </subcellularLocation>
</comment>
<sequence>MRFFLTLPFVACLVSAAHSDELADPLTNDIVTTQILPAFTALSDTADAFAANAPEKCHSDPEAFKKSYGSTFDAWIRASHWRFGPTETDARGFSLAFWPDNRGRIAKSVNGVLRSENRKILEDGAFAQFSVAGKGFYALDHLLFDEAAQNLASADYRCDLASAMAVDIAATAQAIKDDWQQNFTALMQAPSRRYQSTSEAHQELFKALGTGLQIIDELRLARPLGSFDAPRPRRAEAWRSGRSQRHVILSLEALAPLAHRLSADAPELQLRLDAAFGRSLKRARALDDPTFAGVSDPQSRIRIEALKQSVVDLRNLVTTELGPRLGVDAGFNSLDGD</sequence>
<dbReference type="RefSeq" id="WP_153548110.1">
    <property type="nucleotide sequence ID" value="NZ_WIXK01000005.1"/>
</dbReference>
<feature type="signal peptide" evidence="3">
    <location>
        <begin position="1"/>
        <end position="19"/>
    </location>
</feature>
<dbReference type="EMBL" id="WIXK01000005">
    <property type="protein sequence ID" value="MQY43215.1"/>
    <property type="molecule type" value="Genomic_DNA"/>
</dbReference>
<evidence type="ECO:0000256" key="2">
    <source>
        <dbReference type="ARBA" id="ARBA00022729"/>
    </source>
</evidence>
<evidence type="ECO:0000313" key="5">
    <source>
        <dbReference type="EMBL" id="MQY43215.1"/>
    </source>
</evidence>
<comment type="caution">
    <text evidence="5">The sequence shown here is derived from an EMBL/GenBank/DDBJ whole genome shotgun (WGS) entry which is preliminary data.</text>
</comment>
<proteinExistence type="predicted"/>
<dbReference type="InterPro" id="IPR038352">
    <property type="entry name" value="Imelysin_sf"/>
</dbReference>
<dbReference type="CDD" id="cd14659">
    <property type="entry name" value="Imelysin-like_IPPA"/>
    <property type="match status" value="1"/>
</dbReference>
<keyword evidence="2 3" id="KW-0732">Signal</keyword>
<dbReference type="InterPro" id="IPR034984">
    <property type="entry name" value="Imelysin-like_IPPA"/>
</dbReference>
<keyword evidence="6" id="KW-1185">Reference proteome</keyword>
<evidence type="ECO:0000259" key="4">
    <source>
        <dbReference type="Pfam" id="PF09375"/>
    </source>
</evidence>
<reference evidence="5 6" key="1">
    <citation type="submission" date="2019-10" db="EMBL/GenBank/DDBJ databases">
        <title>Epibacterium sp. nov., isolated from seawater.</title>
        <authorList>
            <person name="Zhang X."/>
            <person name="Li N."/>
        </authorList>
    </citation>
    <scope>NUCLEOTIDE SEQUENCE [LARGE SCALE GENOMIC DNA]</scope>
    <source>
        <strain evidence="5 6">SM1969</strain>
    </source>
</reference>
<feature type="domain" description="Imelysin-like" evidence="4">
    <location>
        <begin position="36"/>
        <end position="315"/>
    </location>
</feature>
<organism evidence="5 6">
    <name type="scientific">Tritonibacter aquimaris</name>
    <dbReference type="NCBI Taxonomy" id="2663379"/>
    <lineage>
        <taxon>Bacteria</taxon>
        <taxon>Pseudomonadati</taxon>
        <taxon>Pseudomonadota</taxon>
        <taxon>Alphaproteobacteria</taxon>
        <taxon>Rhodobacterales</taxon>
        <taxon>Paracoccaceae</taxon>
        <taxon>Tritonibacter</taxon>
    </lineage>
</organism>
<dbReference type="AlphaFoldDB" id="A0A844AM61"/>
<dbReference type="GO" id="GO:0030313">
    <property type="term" value="C:cell envelope"/>
    <property type="evidence" value="ECO:0007669"/>
    <property type="project" value="UniProtKB-SubCell"/>
</dbReference>
<dbReference type="Proteomes" id="UP000436694">
    <property type="component" value="Unassembled WGS sequence"/>
</dbReference>
<accession>A0A844AM61</accession>
<evidence type="ECO:0000313" key="6">
    <source>
        <dbReference type="Proteomes" id="UP000436694"/>
    </source>
</evidence>
<feature type="chain" id="PRO_5032496148" evidence="3">
    <location>
        <begin position="20"/>
        <end position="337"/>
    </location>
</feature>
<evidence type="ECO:0000256" key="1">
    <source>
        <dbReference type="ARBA" id="ARBA00004196"/>
    </source>
</evidence>
<name>A0A844AM61_9RHOB</name>
<dbReference type="Pfam" id="PF09375">
    <property type="entry name" value="Peptidase_M75"/>
    <property type="match status" value="1"/>
</dbReference>
<dbReference type="InterPro" id="IPR018976">
    <property type="entry name" value="Imelysin-like"/>
</dbReference>
<evidence type="ECO:0000256" key="3">
    <source>
        <dbReference type="SAM" id="SignalP"/>
    </source>
</evidence>